<dbReference type="InterPro" id="IPR028612">
    <property type="entry name" value="Topoisom_1_IA"/>
</dbReference>
<feature type="site" description="Interaction with DNA" evidence="10">
    <location>
        <position position="141"/>
    </location>
</feature>
<dbReference type="InterPro" id="IPR003601">
    <property type="entry name" value="Topo_IA_2"/>
</dbReference>
<dbReference type="EC" id="5.6.2.1" evidence="10"/>
<dbReference type="PANTHER" id="PTHR42785">
    <property type="entry name" value="DNA TOPOISOMERASE, TYPE IA, CORE"/>
    <property type="match status" value="1"/>
</dbReference>
<name>A0A5Q2N2R0_9FIRM</name>
<dbReference type="Gene3D" id="1.10.290.10">
    <property type="entry name" value="Topoisomerase I, domain 4"/>
    <property type="match status" value="1"/>
</dbReference>
<feature type="site" description="Interaction with DNA" evidence="10">
    <location>
        <position position="301"/>
    </location>
</feature>
<keyword evidence="7 10" id="KW-0799">Topoisomerase</keyword>
<organism evidence="13 14">
    <name type="scientific">Heliorestis convoluta</name>
    <dbReference type="NCBI Taxonomy" id="356322"/>
    <lineage>
        <taxon>Bacteria</taxon>
        <taxon>Bacillati</taxon>
        <taxon>Bacillota</taxon>
        <taxon>Clostridia</taxon>
        <taxon>Eubacteriales</taxon>
        <taxon>Heliobacteriaceae</taxon>
        <taxon>Heliorestis</taxon>
    </lineage>
</organism>
<dbReference type="SUPFAM" id="SSF56712">
    <property type="entry name" value="Prokaryotic type I DNA topoisomerase"/>
    <property type="match status" value="1"/>
</dbReference>
<feature type="region of interest" description="Interaction with DNA" evidence="10">
    <location>
        <begin position="164"/>
        <end position="169"/>
    </location>
</feature>
<feature type="site" description="Interaction with DNA" evidence="10">
    <location>
        <position position="144"/>
    </location>
</feature>
<evidence type="ECO:0000256" key="9">
    <source>
        <dbReference type="ARBA" id="ARBA00023235"/>
    </source>
</evidence>
<dbReference type="Pfam" id="PF01751">
    <property type="entry name" value="Toprim"/>
    <property type="match status" value="1"/>
</dbReference>
<reference evidence="14" key="1">
    <citation type="submission" date="2019-11" db="EMBL/GenBank/DDBJ databases">
        <title>Genome sequence of Heliorestis convoluta strain HH, an alkaliphilic and minimalistic phototrophic bacterium from a soda lake in Egypt.</title>
        <authorList>
            <person name="Dewey E.D."/>
            <person name="Stokes L.M."/>
            <person name="Burchell B.M."/>
            <person name="Shaffer K.N."/>
            <person name="Huntington A.M."/>
            <person name="Baker J.M."/>
            <person name="Nadendla S."/>
            <person name="Giglio M.G."/>
            <person name="Touchman J.W."/>
            <person name="Blankenship R.E."/>
            <person name="Madigan M.T."/>
            <person name="Sattley W.M."/>
        </authorList>
    </citation>
    <scope>NUCLEOTIDE SEQUENCE [LARGE SCALE GENOMIC DNA]</scope>
    <source>
        <strain evidence="14">HH</strain>
    </source>
</reference>
<evidence type="ECO:0000256" key="8">
    <source>
        <dbReference type="ARBA" id="ARBA00023125"/>
    </source>
</evidence>
<evidence type="ECO:0000259" key="11">
    <source>
        <dbReference type="PROSITE" id="PS50880"/>
    </source>
</evidence>
<dbReference type="PRINTS" id="PR00417">
    <property type="entry name" value="PRTPISMRASEI"/>
</dbReference>
<dbReference type="GO" id="GO:0005694">
    <property type="term" value="C:chromosome"/>
    <property type="evidence" value="ECO:0007669"/>
    <property type="project" value="InterPro"/>
</dbReference>
<dbReference type="HAMAP" id="MF_00952">
    <property type="entry name" value="Topoisom_1_prok"/>
    <property type="match status" value="1"/>
</dbReference>
<dbReference type="GO" id="GO:0003917">
    <property type="term" value="F:DNA topoisomerase type I (single strand cut, ATP-independent) activity"/>
    <property type="evidence" value="ECO:0007669"/>
    <property type="project" value="UniProtKB-UniRule"/>
</dbReference>
<dbReference type="Gene3D" id="2.70.20.10">
    <property type="entry name" value="Topoisomerase I, domain 3"/>
    <property type="match status" value="1"/>
</dbReference>
<dbReference type="InterPro" id="IPR023405">
    <property type="entry name" value="Topo_IA_core_domain"/>
</dbReference>
<dbReference type="KEGG" id="hcv:FTV88_2061"/>
<dbReference type="GO" id="GO:0008270">
    <property type="term" value="F:zinc ion binding"/>
    <property type="evidence" value="ECO:0007669"/>
    <property type="project" value="UniProtKB-KW"/>
</dbReference>
<keyword evidence="4" id="KW-0863">Zinc-finger</keyword>
<dbReference type="PROSITE" id="PS52039">
    <property type="entry name" value="TOPO_IA_2"/>
    <property type="match status" value="1"/>
</dbReference>
<feature type="active site" description="O-(5'-phospho-DNA)-tyrosine intermediate" evidence="10">
    <location>
        <position position="299"/>
    </location>
</feature>
<keyword evidence="6" id="KW-0460">Magnesium</keyword>
<dbReference type="InterPro" id="IPR013824">
    <property type="entry name" value="Topo_IA_cen_sub1"/>
</dbReference>
<evidence type="ECO:0000313" key="14">
    <source>
        <dbReference type="Proteomes" id="UP000366051"/>
    </source>
</evidence>
<dbReference type="InterPro" id="IPR005733">
    <property type="entry name" value="TopoI_bac-type"/>
</dbReference>
<dbReference type="GO" id="GO:0006265">
    <property type="term" value="P:DNA topological change"/>
    <property type="evidence" value="ECO:0007669"/>
    <property type="project" value="UniProtKB-UniRule"/>
</dbReference>
<dbReference type="Proteomes" id="UP000366051">
    <property type="component" value="Chromosome"/>
</dbReference>
<dbReference type="SMART" id="SM00493">
    <property type="entry name" value="TOPRIM"/>
    <property type="match status" value="1"/>
</dbReference>
<dbReference type="InterPro" id="IPR006171">
    <property type="entry name" value="TOPRIM_dom"/>
</dbReference>
<dbReference type="Gene3D" id="1.10.460.10">
    <property type="entry name" value="Topoisomerase I, domain 2"/>
    <property type="match status" value="1"/>
</dbReference>
<dbReference type="Pfam" id="PF01131">
    <property type="entry name" value="Topoisom_bac"/>
    <property type="match status" value="1"/>
</dbReference>
<dbReference type="EMBL" id="CP045875">
    <property type="protein sequence ID" value="QGG48159.1"/>
    <property type="molecule type" value="Genomic_DNA"/>
</dbReference>
<evidence type="ECO:0000259" key="12">
    <source>
        <dbReference type="PROSITE" id="PS52039"/>
    </source>
</evidence>
<dbReference type="Gene3D" id="3.40.50.140">
    <property type="match status" value="1"/>
</dbReference>
<dbReference type="RefSeq" id="WP_153725404.1">
    <property type="nucleotide sequence ID" value="NZ_CP045875.1"/>
</dbReference>
<dbReference type="InterPro" id="IPR013497">
    <property type="entry name" value="Topo_IA_cen"/>
</dbReference>
<feature type="domain" description="Toprim" evidence="11">
    <location>
        <begin position="4"/>
        <end position="114"/>
    </location>
</feature>
<evidence type="ECO:0000256" key="10">
    <source>
        <dbReference type="HAMAP-Rule" id="MF_00952"/>
    </source>
</evidence>
<evidence type="ECO:0000256" key="1">
    <source>
        <dbReference type="ARBA" id="ARBA00000213"/>
    </source>
</evidence>
<dbReference type="AlphaFoldDB" id="A0A5Q2N2R0"/>
<dbReference type="InterPro" id="IPR000380">
    <property type="entry name" value="Topo_IA"/>
</dbReference>
<dbReference type="SMART" id="SM00437">
    <property type="entry name" value="TOP1Ac"/>
    <property type="match status" value="1"/>
</dbReference>
<comment type="catalytic activity">
    <reaction evidence="1 10">
        <text>ATP-independent breakage of single-stranded DNA, followed by passage and rejoining.</text>
        <dbReference type="EC" id="5.6.2.1"/>
    </reaction>
</comment>
<proteinExistence type="inferred from homology"/>
<dbReference type="PROSITE" id="PS50880">
    <property type="entry name" value="TOPRIM"/>
    <property type="match status" value="1"/>
</dbReference>
<dbReference type="CDD" id="cd00186">
    <property type="entry name" value="TOP1Ac"/>
    <property type="match status" value="1"/>
</dbReference>
<dbReference type="Pfam" id="PF01396">
    <property type="entry name" value="Zn_ribbon_Top1"/>
    <property type="match status" value="3"/>
</dbReference>
<keyword evidence="5" id="KW-0862">Zinc</keyword>
<accession>A0A5Q2N2R0</accession>
<dbReference type="CDD" id="cd03363">
    <property type="entry name" value="TOPRIM_TopoIA_TopoI"/>
    <property type="match status" value="1"/>
</dbReference>
<sequence>MSDKVLVIVESPAKAKTIGKFLGRRYQVKASMGHVRDLPKSQFGVDVESDFAPKYITIRGKGDLLKELRSAAKKSTKILLGPDPDREGEAIAWHLAHILGVEEQALCRIEFNEITKKAIQSAVKNPRTIDFDRVEAQQARRILDRLVGYNLSPLLWRKIRKGLSAGRVQSVAVRLICDREEEIQDFKPEEYWSLTATFEAAKGTILAKLQRQGDKKIEITSQEQMNLILAEIEEKPFYVSEVKKREKKRNPAPPFTTSSLQQEAYRKLGFTARRTMMVAQQLYEGIDLGQEGTVGLITYIRTDSVRISEDAIEESRSYIESRFGKEYVPTEARRFETKGKAQNAHEAIRPTSIEHEPEKIKSAVTTDQYKLYKLIFERFTASQMSSAVMDTTTVDIAVESYLFRASGSVMKFPGFMKVYIEGKDDDTKEETGLLPEVEVKEKLELKDLEPKQHFTQPPPRYTEATLVKVLEEKGVGRPSTYAPIIETVVARGYVLREEKQFFPTELGEVVVELLKEHFPEILDVEFTATMESKLDQIEEGAAEWREVLRQFYSPFQERLEEAEEKIGSIELTVEVSDQECENCGAQMIVKQGRFGKFLACPRFPECRYTKPLLEEIGVPCPKCDGAIVLRRTKKGRKFYGCANYPDCDYVSWERPTDIPCPQCKTLLVQKESKKLGTRRVCLSEGCGYEEIVVAEDGEEMEQKEATK</sequence>
<dbReference type="SUPFAM" id="SSF57783">
    <property type="entry name" value="Zinc beta-ribbon"/>
    <property type="match status" value="1"/>
</dbReference>
<feature type="site" description="Interaction with DNA" evidence="10">
    <location>
        <position position="491"/>
    </location>
</feature>
<evidence type="ECO:0000256" key="6">
    <source>
        <dbReference type="ARBA" id="ARBA00022842"/>
    </source>
</evidence>
<protein>
    <recommendedName>
        <fullName evidence="10">DNA topoisomerase 1</fullName>
        <ecNumber evidence="10">5.6.2.1</ecNumber>
    </recommendedName>
    <alternativeName>
        <fullName evidence="10">DNA topoisomerase I</fullName>
    </alternativeName>
</protein>
<comment type="subunit">
    <text evidence="10">Monomer.</text>
</comment>
<evidence type="ECO:0000256" key="3">
    <source>
        <dbReference type="ARBA" id="ARBA00022723"/>
    </source>
</evidence>
<evidence type="ECO:0000256" key="5">
    <source>
        <dbReference type="ARBA" id="ARBA00022833"/>
    </source>
</evidence>
<dbReference type="SMART" id="SM00436">
    <property type="entry name" value="TOP1Bc"/>
    <property type="match status" value="1"/>
</dbReference>
<comment type="function">
    <text evidence="10">Releases the supercoiling and torsional tension of DNA, which is introduced during the DNA replication and transcription, by transiently cleaving and rejoining one strand of the DNA duplex. Introduces a single-strand break via transesterification at a target site in duplex DNA. The scissile phosphodiester is attacked by the catalytic tyrosine of the enzyme, resulting in the formation of a DNA-(5'-phosphotyrosyl)-enzyme intermediate and the expulsion of a 3'-OH DNA strand. The free DNA strand then undergoes passage around the unbroken strand, thus removing DNA supercoils. Finally, in the religation step, the DNA 3'-OH attacks the covalent intermediate to expel the active-site tyrosine and restore the DNA phosphodiester backbone.</text>
</comment>
<feature type="site" description="Interaction with DNA" evidence="10">
    <location>
        <position position="149"/>
    </location>
</feature>
<feature type="site" description="Interaction with DNA" evidence="10">
    <location>
        <position position="34"/>
    </location>
</feature>
<dbReference type="Gene3D" id="3.30.65.10">
    <property type="entry name" value="Bacterial Topoisomerase I, domain 1"/>
    <property type="match status" value="2"/>
</dbReference>
<dbReference type="PROSITE" id="PS00396">
    <property type="entry name" value="TOPO_IA_1"/>
    <property type="match status" value="1"/>
</dbReference>
<dbReference type="InterPro" id="IPR003602">
    <property type="entry name" value="Topo_IA_DNA-bd_dom"/>
</dbReference>
<dbReference type="NCBIfam" id="TIGR01051">
    <property type="entry name" value="topA_bact"/>
    <property type="match status" value="1"/>
</dbReference>
<evidence type="ECO:0000256" key="2">
    <source>
        <dbReference type="ARBA" id="ARBA00009446"/>
    </source>
</evidence>
<keyword evidence="3" id="KW-0479">Metal-binding</keyword>
<dbReference type="InterPro" id="IPR023406">
    <property type="entry name" value="Topo_IA_AS"/>
</dbReference>
<dbReference type="InterPro" id="IPR013826">
    <property type="entry name" value="Topo_IA_cen_sub3"/>
</dbReference>
<evidence type="ECO:0000256" key="4">
    <source>
        <dbReference type="ARBA" id="ARBA00022771"/>
    </source>
</evidence>
<dbReference type="OrthoDB" id="9804262at2"/>
<dbReference type="InterPro" id="IPR013498">
    <property type="entry name" value="Topo_IA_Znf"/>
</dbReference>
<dbReference type="InterPro" id="IPR013825">
    <property type="entry name" value="Topo_IA_cen_sub2"/>
</dbReference>
<feature type="domain" description="Topo IA-type catalytic" evidence="12">
    <location>
        <begin position="130"/>
        <end position="559"/>
    </location>
</feature>
<gene>
    <name evidence="10 13" type="primary">topA</name>
    <name evidence="13" type="ORF">FTV88_2061</name>
</gene>
<keyword evidence="9 10" id="KW-0413">Isomerase</keyword>
<comment type="similarity">
    <text evidence="2 10">Belongs to the type IA topoisomerase family.</text>
</comment>
<dbReference type="PANTHER" id="PTHR42785:SF1">
    <property type="entry name" value="DNA TOPOISOMERASE"/>
    <property type="match status" value="1"/>
</dbReference>
<keyword evidence="8 10" id="KW-0238">DNA-binding</keyword>
<dbReference type="GO" id="GO:0003677">
    <property type="term" value="F:DNA binding"/>
    <property type="evidence" value="ECO:0007669"/>
    <property type="project" value="UniProtKB-KW"/>
</dbReference>
<feature type="site" description="Interaction with DNA" evidence="10">
    <location>
        <position position="140"/>
    </location>
</feature>
<keyword evidence="14" id="KW-1185">Reference proteome</keyword>
<evidence type="ECO:0000256" key="7">
    <source>
        <dbReference type="ARBA" id="ARBA00023029"/>
    </source>
</evidence>
<feature type="site" description="Interaction with DNA" evidence="10">
    <location>
        <position position="156"/>
    </location>
</feature>
<evidence type="ECO:0000313" key="13">
    <source>
        <dbReference type="EMBL" id="QGG48159.1"/>
    </source>
</evidence>
<dbReference type="InterPro" id="IPR034149">
    <property type="entry name" value="TOPRIM_TopoI"/>
</dbReference>